<dbReference type="EMBL" id="CP092014">
    <property type="protein sequence ID" value="WFN96447.1"/>
    <property type="molecule type" value="Genomic_DNA"/>
</dbReference>
<accession>A0ABY8GFZ5</accession>
<sequence length="120" mass="13815">MLYQRYQPQFHRLHRLWDVLPVLTAEEQDYVGVFIPGTLLSQPSDVDVAETIRWTMRRDRYLIAICHGPEVILTLAQGDSPQRRDVLAASPIAPTGKRQRSAICRASCRGFSESSYRRWA</sequence>
<dbReference type="Proteomes" id="UP001222680">
    <property type="component" value="Chromosome"/>
</dbReference>
<organism evidence="1 2">
    <name type="scientific">Edwardsiella ictaluri</name>
    <dbReference type="NCBI Taxonomy" id="67780"/>
    <lineage>
        <taxon>Bacteria</taxon>
        <taxon>Pseudomonadati</taxon>
        <taxon>Pseudomonadota</taxon>
        <taxon>Gammaproteobacteria</taxon>
        <taxon>Enterobacterales</taxon>
        <taxon>Hafniaceae</taxon>
        <taxon>Edwardsiella</taxon>
    </lineage>
</organism>
<protein>
    <recommendedName>
        <fullName evidence="3">DJ-1/PfpI domain-containing protein</fullName>
    </recommendedName>
</protein>
<evidence type="ECO:0000313" key="1">
    <source>
        <dbReference type="EMBL" id="WFN96447.1"/>
    </source>
</evidence>
<dbReference type="RefSeq" id="WP_015871579.1">
    <property type="nucleotide sequence ID" value="NZ_AP028097.1"/>
</dbReference>
<gene>
    <name evidence="1" type="ORF">MAY91_17325</name>
</gene>
<name>A0ABY8GFZ5_EDWIC</name>
<dbReference type="Gene3D" id="3.40.50.880">
    <property type="match status" value="1"/>
</dbReference>
<dbReference type="InterPro" id="IPR029062">
    <property type="entry name" value="Class_I_gatase-like"/>
</dbReference>
<dbReference type="GeneID" id="69539202"/>
<evidence type="ECO:0000313" key="2">
    <source>
        <dbReference type="Proteomes" id="UP001222680"/>
    </source>
</evidence>
<evidence type="ECO:0008006" key="3">
    <source>
        <dbReference type="Google" id="ProtNLM"/>
    </source>
</evidence>
<keyword evidence="2" id="KW-1185">Reference proteome</keyword>
<reference evidence="1 2" key="1">
    <citation type="submission" date="2022-02" db="EMBL/GenBank/DDBJ databases">
        <title>Phenotypic, genotypic and serological characterization of Edwardsiella ictaluri from catfish and ornamental fish species.</title>
        <authorList>
            <person name="Rose D."/>
            <person name="Tekedar H.C."/>
            <person name="Waldbieser G.C."/>
            <person name="Aarattuthodi S."/>
            <person name="Griffin M.J."/>
        </authorList>
    </citation>
    <scope>NUCLEOTIDE SEQUENCE [LARGE SCALE GENOMIC DNA]</scope>
    <source>
        <strain evidence="1 2">13 TAL-140 K3</strain>
    </source>
</reference>
<dbReference type="SUPFAM" id="SSF52317">
    <property type="entry name" value="Class I glutamine amidotransferase-like"/>
    <property type="match status" value="1"/>
</dbReference>
<proteinExistence type="predicted"/>